<name>A0A3N9WYE0_9ACTN</name>
<dbReference type="InterPro" id="IPR045428">
    <property type="entry name" value="EACC1"/>
</dbReference>
<dbReference type="EMBL" id="QGSZ01000150">
    <property type="protein sequence ID" value="RQX05720.1"/>
    <property type="molecule type" value="Genomic_DNA"/>
</dbReference>
<dbReference type="SUPFAM" id="SSF48452">
    <property type="entry name" value="TPR-like"/>
    <property type="match status" value="2"/>
</dbReference>
<dbReference type="Gene3D" id="1.25.40.10">
    <property type="entry name" value="Tetratricopeptide repeat domain"/>
    <property type="match status" value="3"/>
</dbReference>
<dbReference type="InterPro" id="IPR053137">
    <property type="entry name" value="NLR-like"/>
</dbReference>
<dbReference type="PANTHER" id="PTHR46082:SF6">
    <property type="entry name" value="AAA+ ATPASE DOMAIN-CONTAINING PROTEIN-RELATED"/>
    <property type="match status" value="1"/>
</dbReference>
<keyword evidence="2" id="KW-1185">Reference proteome</keyword>
<dbReference type="Pfam" id="PF13374">
    <property type="entry name" value="TPR_10"/>
    <property type="match status" value="3"/>
</dbReference>
<evidence type="ECO:0008006" key="3">
    <source>
        <dbReference type="Google" id="ProtNLM"/>
    </source>
</evidence>
<dbReference type="InterPro" id="IPR011990">
    <property type="entry name" value="TPR-like_helical_dom_sf"/>
</dbReference>
<dbReference type="PANTHER" id="PTHR46082">
    <property type="entry name" value="ATP/GTP-BINDING PROTEIN-RELATED"/>
    <property type="match status" value="1"/>
</dbReference>
<gene>
    <name evidence="1" type="ORF">DLJ59_06890</name>
</gene>
<accession>A0A3N9WYE0</accession>
<organism evidence="1 2">
    <name type="scientific">Micromonospora inaquosa</name>
    <dbReference type="NCBI Taxonomy" id="2203716"/>
    <lineage>
        <taxon>Bacteria</taxon>
        <taxon>Bacillati</taxon>
        <taxon>Actinomycetota</taxon>
        <taxon>Actinomycetes</taxon>
        <taxon>Micromonosporales</taxon>
        <taxon>Micromonosporaceae</taxon>
        <taxon>Micromonospora</taxon>
    </lineage>
</organism>
<dbReference type="Pfam" id="PF19953">
    <property type="entry name" value="EACC1"/>
    <property type="match status" value="1"/>
</dbReference>
<dbReference type="Proteomes" id="UP000282312">
    <property type="component" value="Unassembled WGS sequence"/>
</dbReference>
<evidence type="ECO:0000313" key="1">
    <source>
        <dbReference type="EMBL" id="RQX05720.1"/>
    </source>
</evidence>
<dbReference type="PRINTS" id="PR00381">
    <property type="entry name" value="KINESINLIGHT"/>
</dbReference>
<dbReference type="OrthoDB" id="3210382at2"/>
<dbReference type="Pfam" id="PF13424">
    <property type="entry name" value="TPR_12"/>
    <property type="match status" value="1"/>
</dbReference>
<reference evidence="1 2" key="1">
    <citation type="submission" date="2018-05" db="EMBL/GenBank/DDBJ databases">
        <title>Micromonospora from Atacama Desert.</title>
        <authorList>
            <person name="Carro L."/>
            <person name="Goodfellow M."/>
            <person name="Klenk H.-P."/>
        </authorList>
    </citation>
    <scope>NUCLEOTIDE SEQUENCE [LARGE SCALE GENOMIC DNA]</scope>
    <source>
        <strain evidence="1 2">LB39</strain>
    </source>
</reference>
<proteinExistence type="predicted"/>
<evidence type="ECO:0000313" key="2">
    <source>
        <dbReference type="Proteomes" id="UP000282312"/>
    </source>
</evidence>
<comment type="caution">
    <text evidence="1">The sequence shown here is derived from an EMBL/GenBank/DDBJ whole genome shotgun (WGS) entry which is preliminary data.</text>
</comment>
<dbReference type="AlphaFoldDB" id="A0A3N9WYE0"/>
<protein>
    <recommendedName>
        <fullName evidence="3">Tetratricopeptide repeat protein</fullName>
    </recommendedName>
</protein>
<dbReference type="RefSeq" id="WP_124771662.1">
    <property type="nucleotide sequence ID" value="NZ_QGSZ01000150.1"/>
</dbReference>
<sequence>MSSEENYPRRVPFREAQKAWDDFSRTGRGEDLDKIITMLRNTLVHLPPGAPEWNAAFTNLGAALLRRYELAGHADDVEEAARALRAAVDGLPEGDRRRVPALTNLGAVHLRRYELAGHAHDLKQAIQVLGAAVEQLTETNHDIAALTNLGTALLLRFNESDHEEDVDRAMAVLRTAVGRLRPDQPEYLTALSNLGDALRAKYERTPRRLIDEDDGQLRSLSVEAVHIYREVLNRRRRLLGDDHRQTLASMNNLAVVLQNQGDLEAAERLHRETYERAGRVLGPEHPTTLSSMNNLAGVLQDLGNLDGAQRLYEQTLAVRTRLYGPDHPNTLASMHNLAGIFRSTGDLTVARRMYEQVVAESRRLLGRKHPSTLVSMTNLAGVRRELGDVAGARELYQQALEVSELVLGADHPRSRSILAELAALWPPGDPAQYGTSPVETEVALTVLGGDSGEVRSLAKWIEEEPALRGTLRLTEPALDPGAMGSLSDTIAVAFASASVSPFARALVSWIRARPRRARVVITAPDGNRIELSTSALNNMTPVAEQHLVESLTTTLRGS</sequence>